<dbReference type="EMBL" id="GGEC01089219">
    <property type="protein sequence ID" value="MBX69703.1"/>
    <property type="molecule type" value="Transcribed_RNA"/>
</dbReference>
<name>A0A2P2QRU7_RHIMU</name>
<organism evidence="1">
    <name type="scientific">Rhizophora mucronata</name>
    <name type="common">Asiatic mangrove</name>
    <dbReference type="NCBI Taxonomy" id="61149"/>
    <lineage>
        <taxon>Eukaryota</taxon>
        <taxon>Viridiplantae</taxon>
        <taxon>Streptophyta</taxon>
        <taxon>Embryophyta</taxon>
        <taxon>Tracheophyta</taxon>
        <taxon>Spermatophyta</taxon>
        <taxon>Magnoliopsida</taxon>
        <taxon>eudicotyledons</taxon>
        <taxon>Gunneridae</taxon>
        <taxon>Pentapetalae</taxon>
        <taxon>rosids</taxon>
        <taxon>fabids</taxon>
        <taxon>Malpighiales</taxon>
        <taxon>Rhizophoraceae</taxon>
        <taxon>Rhizophora</taxon>
    </lineage>
</organism>
<protein>
    <submittedName>
        <fullName evidence="1">Uncharacterized protein</fullName>
    </submittedName>
</protein>
<sequence length="62" mass="7783">MRILLSENCKVHKYLTFCMRIKPSQKETWLNLWKFCWNIEELFIRMRFLWPMINIPLIRVPL</sequence>
<proteinExistence type="predicted"/>
<dbReference type="AlphaFoldDB" id="A0A2P2QRU7"/>
<reference evidence="1" key="1">
    <citation type="submission" date="2018-02" db="EMBL/GenBank/DDBJ databases">
        <title>Rhizophora mucronata_Transcriptome.</title>
        <authorList>
            <person name="Meera S.P."/>
            <person name="Sreeshan A."/>
            <person name="Augustine A."/>
        </authorList>
    </citation>
    <scope>NUCLEOTIDE SEQUENCE</scope>
    <source>
        <tissue evidence="1">Leaf</tissue>
    </source>
</reference>
<evidence type="ECO:0000313" key="1">
    <source>
        <dbReference type="EMBL" id="MBX69703.1"/>
    </source>
</evidence>
<accession>A0A2P2QRU7</accession>